<proteinExistence type="predicted"/>
<dbReference type="Pfam" id="PF00353">
    <property type="entry name" value="HemolysinCabind"/>
    <property type="match status" value="1"/>
</dbReference>
<dbReference type="NCBIfam" id="TIGR01965">
    <property type="entry name" value="VCBS_repeat"/>
    <property type="match status" value="1"/>
</dbReference>
<keyword evidence="4" id="KW-0106">Calcium</keyword>
<dbReference type="PROSITE" id="PS00330">
    <property type="entry name" value="HEMOLYSIN_CALCIUM"/>
    <property type="match status" value="1"/>
</dbReference>
<gene>
    <name evidence="9" type="ORF">K7G82_07295</name>
</gene>
<keyword evidence="5" id="KW-0130">Cell adhesion</keyword>
<dbReference type="InterPro" id="IPR002126">
    <property type="entry name" value="Cadherin-like_dom"/>
</dbReference>
<dbReference type="PROSITE" id="PS50268">
    <property type="entry name" value="CADHERIN_2"/>
    <property type="match status" value="2"/>
</dbReference>
<dbReference type="CDD" id="cd11304">
    <property type="entry name" value="Cadherin_repeat"/>
    <property type="match status" value="2"/>
</dbReference>
<dbReference type="PRINTS" id="PR00313">
    <property type="entry name" value="CABNDNGRPT"/>
</dbReference>
<dbReference type="SUPFAM" id="SSF51120">
    <property type="entry name" value="beta-Roll"/>
    <property type="match status" value="1"/>
</dbReference>
<organism evidence="9 10">
    <name type="scientific">Sphingomonas colocasiae</name>
    <dbReference type="NCBI Taxonomy" id="1848973"/>
    <lineage>
        <taxon>Bacteria</taxon>
        <taxon>Pseudomonadati</taxon>
        <taxon>Pseudomonadota</taxon>
        <taxon>Alphaproteobacteria</taxon>
        <taxon>Sphingomonadales</taxon>
        <taxon>Sphingomonadaceae</taxon>
        <taxon>Sphingomonas</taxon>
    </lineage>
</organism>
<evidence type="ECO:0000256" key="2">
    <source>
        <dbReference type="ARBA" id="ARBA00022692"/>
    </source>
</evidence>
<dbReference type="InterPro" id="IPR010221">
    <property type="entry name" value="VCBS_dom"/>
</dbReference>
<keyword evidence="6" id="KW-1133">Transmembrane helix</keyword>
<keyword evidence="3" id="KW-0677">Repeat</keyword>
<dbReference type="Proteomes" id="UP000706039">
    <property type="component" value="Unassembled WGS sequence"/>
</dbReference>
<dbReference type="InterPro" id="IPR006644">
    <property type="entry name" value="Cadg"/>
</dbReference>
<evidence type="ECO:0000313" key="10">
    <source>
        <dbReference type="Proteomes" id="UP000706039"/>
    </source>
</evidence>
<dbReference type="SUPFAM" id="SSF49313">
    <property type="entry name" value="Cadherin-like"/>
    <property type="match status" value="2"/>
</dbReference>
<sequence length="824" mass="82579">MAYSRSGSEFLVNTQTALDQTEPAITGLIGGGFVVTWRDESGIGGDASILGVKAQIYDATGAPVGGEFLVNSETENIQAEPAITALVGGGFVVSWTDFSGIGGDAAPSGIKAQIYDAAGARVGGEFLVNTQTANQQLASSITGLAGGGFVVSWADPSQTGGDTSGYGVKAQIYDAAGARVGGEFLVNTQVTGWQFEPAVAGLADGGFVMSWSDANGDGSSYGIKAQVYDATGARVGGEFLVNTQKAGFQTTPTITGLTNGGFVIAWSDTNGDGSGNAVKAQVHDATGARVGSEILVNTQAAGWQFEPSITSLANGGFVISWTDESGIGADASFAGVKAQIFSATGARAGGEFLVNSKTDLTQSTPTIADLADGGFVVSWQDINDDGTIYNIKAQVYQFVNEAPGAISITPAAVDENAPTGTTVGIASAVNPDGDTLSWSLEGADAALFAIDAATGVITTAAVFDHETRASYDITVKATDGGGLSNSAALVIAIGDVNEAPVLIGIDTTLLNEGAPAGTPVATASAGDVDGDTLSWSLGGTDAALFQIDAATGAVTTKSDLAAVAGGQYSIVIRATDGGGLFDEETVSLTVNSRPTAAGDSLALDENAASGNLTALLLGNDLDEGALTITGVGTGGTLGVVIFDPATQRLDYVADAAAFDALSPGETATDSFTYAVTDAGGLSSMATVTITITGIFDGKQIVSGGRSGNVLTGTADEDRLYGFAGNQRLDGMGGDDTLIGGAGNDTLTGGTGQDIFVINIQDGADVITDYTPGEDVIDLAAGLTILDHSVADTNGDTIADLTLSLKFGGSVTLLGISDIGEVTFA</sequence>
<dbReference type="EMBL" id="JAINVV010000004">
    <property type="protein sequence ID" value="MBY8822091.1"/>
    <property type="molecule type" value="Genomic_DNA"/>
</dbReference>
<dbReference type="PRINTS" id="PR00205">
    <property type="entry name" value="CADHERIN"/>
</dbReference>
<dbReference type="PANTHER" id="PTHR24025">
    <property type="entry name" value="DESMOGLEIN FAMILY MEMBER"/>
    <property type="match status" value="1"/>
</dbReference>
<evidence type="ECO:0000256" key="5">
    <source>
        <dbReference type="ARBA" id="ARBA00022889"/>
    </source>
</evidence>
<dbReference type="SMART" id="SM00736">
    <property type="entry name" value="CADG"/>
    <property type="match status" value="2"/>
</dbReference>
<dbReference type="Pfam" id="PF17963">
    <property type="entry name" value="Big_9"/>
    <property type="match status" value="1"/>
</dbReference>
<dbReference type="InterPro" id="IPR050971">
    <property type="entry name" value="Cadherin-domain_protein"/>
</dbReference>
<protein>
    <submittedName>
        <fullName evidence="9">Cadherin domain-containing protein</fullName>
    </submittedName>
</protein>
<keyword evidence="10" id="KW-1185">Reference proteome</keyword>
<dbReference type="PANTHER" id="PTHR24025:SF23">
    <property type="entry name" value="NEURAL-CADHERIN"/>
    <property type="match status" value="1"/>
</dbReference>
<dbReference type="Pfam" id="PF00028">
    <property type="entry name" value="Cadherin"/>
    <property type="match status" value="1"/>
</dbReference>
<evidence type="ECO:0000256" key="4">
    <source>
        <dbReference type="ARBA" id="ARBA00022837"/>
    </source>
</evidence>
<reference evidence="9 10" key="1">
    <citation type="submission" date="2021-08" db="EMBL/GenBank/DDBJ databases">
        <authorList>
            <person name="Tuo L."/>
        </authorList>
    </citation>
    <scope>NUCLEOTIDE SEQUENCE [LARGE SCALE GENOMIC DNA]</scope>
    <source>
        <strain evidence="9 10">JCM 31229</strain>
    </source>
</reference>
<feature type="domain" description="Cadherin" evidence="8">
    <location>
        <begin position="405"/>
        <end position="502"/>
    </location>
</feature>
<dbReference type="InterPro" id="IPR015919">
    <property type="entry name" value="Cadherin-like_sf"/>
</dbReference>
<dbReference type="Gene3D" id="2.60.40.60">
    <property type="entry name" value="Cadherins"/>
    <property type="match status" value="2"/>
</dbReference>
<evidence type="ECO:0000256" key="1">
    <source>
        <dbReference type="ARBA" id="ARBA00004370"/>
    </source>
</evidence>
<name>A0ABS7PLJ0_9SPHN</name>
<keyword evidence="7" id="KW-0472">Membrane</keyword>
<comment type="subcellular location">
    <subcellularLocation>
        <location evidence="1">Membrane</location>
    </subcellularLocation>
</comment>
<dbReference type="RefSeq" id="WP_222989200.1">
    <property type="nucleotide sequence ID" value="NZ_JAINVV010000004.1"/>
</dbReference>
<evidence type="ECO:0000256" key="3">
    <source>
        <dbReference type="ARBA" id="ARBA00022737"/>
    </source>
</evidence>
<evidence type="ECO:0000256" key="7">
    <source>
        <dbReference type="ARBA" id="ARBA00023136"/>
    </source>
</evidence>
<keyword evidence="2" id="KW-0812">Transmembrane</keyword>
<evidence type="ECO:0000313" key="9">
    <source>
        <dbReference type="EMBL" id="MBY8822091.1"/>
    </source>
</evidence>
<accession>A0ABS7PLJ0</accession>
<dbReference type="InterPro" id="IPR011049">
    <property type="entry name" value="Serralysin-like_metalloprot_C"/>
</dbReference>
<evidence type="ECO:0000259" key="8">
    <source>
        <dbReference type="PROSITE" id="PS50268"/>
    </source>
</evidence>
<dbReference type="InterPro" id="IPR018511">
    <property type="entry name" value="Hemolysin-typ_Ca-bd_CS"/>
</dbReference>
<comment type="caution">
    <text evidence="9">The sequence shown here is derived from an EMBL/GenBank/DDBJ whole genome shotgun (WGS) entry which is preliminary data.</text>
</comment>
<dbReference type="Gene3D" id="2.150.10.10">
    <property type="entry name" value="Serralysin-like metalloprotease, C-terminal"/>
    <property type="match status" value="1"/>
</dbReference>
<evidence type="ECO:0000256" key="6">
    <source>
        <dbReference type="ARBA" id="ARBA00022989"/>
    </source>
</evidence>
<feature type="domain" description="Cadherin" evidence="8">
    <location>
        <begin position="510"/>
        <end position="591"/>
    </location>
</feature>
<dbReference type="SMART" id="SM00112">
    <property type="entry name" value="CA"/>
    <property type="match status" value="2"/>
</dbReference>
<dbReference type="InterPro" id="IPR001343">
    <property type="entry name" value="Hemolysn_Ca-bd"/>
</dbReference>